<accession>M1MQ63</accession>
<name>M1MQ63_9CLOT</name>
<evidence type="ECO:0000313" key="3">
    <source>
        <dbReference type="Proteomes" id="UP000011728"/>
    </source>
</evidence>
<dbReference type="OrthoDB" id="1935644at2"/>
<dbReference type="HOGENOM" id="CLU_178331_0_0_9"/>
<reference evidence="2 3" key="1">
    <citation type="submission" date="2013-02" db="EMBL/GenBank/DDBJ databases">
        <title>Genome sequence of Clostridium saccharoperbutylacetonicum N1-4(HMT).</title>
        <authorList>
            <person name="Poehlein A."/>
            <person name="Daniel R."/>
        </authorList>
    </citation>
    <scope>NUCLEOTIDE SEQUENCE [LARGE SCALE GENOMIC DNA]</scope>
    <source>
        <strain evidence="3">N1-4(HMT)</strain>
    </source>
</reference>
<keyword evidence="3" id="KW-1185">Reference proteome</keyword>
<dbReference type="RefSeq" id="WP_015394639.1">
    <property type="nucleotide sequence ID" value="NC_020291.1"/>
</dbReference>
<evidence type="ECO:0000313" key="2">
    <source>
        <dbReference type="EMBL" id="AGF58328.1"/>
    </source>
</evidence>
<feature type="compositionally biased region" description="Basic and acidic residues" evidence="1">
    <location>
        <begin position="33"/>
        <end position="50"/>
    </location>
</feature>
<dbReference type="EMBL" id="CP004121">
    <property type="protein sequence ID" value="AGF58328.1"/>
    <property type="molecule type" value="Genomic_DNA"/>
</dbReference>
<sequence length="95" mass="11284">MEFILNKIDTDMRKKLQEEIEISKIHSGKKITGKKDLKDEKNSNEREKNNKQKKIMRYVTIDGVKYEHKSMSIRAEKIENIYEDNSKGRILDAKK</sequence>
<evidence type="ECO:0000256" key="1">
    <source>
        <dbReference type="SAM" id="MobiDB-lite"/>
    </source>
</evidence>
<dbReference type="STRING" id="36745.CLSAP_43460"/>
<dbReference type="PATRIC" id="fig|931276.5.peg.4611"/>
<dbReference type="eggNOG" id="ENOG5030FYT">
    <property type="taxonomic scope" value="Bacteria"/>
</dbReference>
<proteinExistence type="predicted"/>
<dbReference type="AlphaFoldDB" id="M1MQ63"/>
<gene>
    <name evidence="2" type="ORF">Cspa_c45750</name>
</gene>
<feature type="region of interest" description="Disordered" evidence="1">
    <location>
        <begin position="32"/>
        <end position="52"/>
    </location>
</feature>
<protein>
    <submittedName>
        <fullName evidence="2">Uncharacterized protein</fullName>
    </submittedName>
</protein>
<organism evidence="2 3">
    <name type="scientific">Clostridium saccharoperbutylacetonicum N1-4(HMT)</name>
    <dbReference type="NCBI Taxonomy" id="931276"/>
    <lineage>
        <taxon>Bacteria</taxon>
        <taxon>Bacillati</taxon>
        <taxon>Bacillota</taxon>
        <taxon>Clostridia</taxon>
        <taxon>Eubacteriales</taxon>
        <taxon>Clostridiaceae</taxon>
        <taxon>Clostridium</taxon>
    </lineage>
</organism>
<dbReference type="KEGG" id="csr:Cspa_c45750"/>
<dbReference type="Proteomes" id="UP000011728">
    <property type="component" value="Chromosome"/>
</dbReference>